<evidence type="ECO:0000313" key="1">
    <source>
        <dbReference type="EMBL" id="HIH69340.1"/>
    </source>
</evidence>
<sequence length="67" mass="7872">MEVEKILKEVDIDFESFRQQIKRWGDFSNLELALGEGISREELIEDLLHPLSDSDRFEVFGKGFGRR</sequence>
<evidence type="ECO:0000313" key="2">
    <source>
        <dbReference type="Proteomes" id="UP000600363"/>
    </source>
</evidence>
<reference evidence="1" key="1">
    <citation type="journal article" date="2020" name="bioRxiv">
        <title>A rank-normalized archaeal taxonomy based on genome phylogeny resolves widespread incomplete and uneven classifications.</title>
        <authorList>
            <person name="Rinke C."/>
            <person name="Chuvochina M."/>
            <person name="Mussig A.J."/>
            <person name="Chaumeil P.-A."/>
            <person name="Waite D.W."/>
            <person name="Whitman W.B."/>
            <person name="Parks D.H."/>
            <person name="Hugenholtz P."/>
        </authorList>
    </citation>
    <scope>NUCLEOTIDE SEQUENCE</scope>
    <source>
        <strain evidence="1">UBA12518</strain>
    </source>
</reference>
<name>A0A832RSH4_9EURY</name>
<dbReference type="EMBL" id="DUIH01000009">
    <property type="protein sequence ID" value="HIH69340.1"/>
    <property type="molecule type" value="Genomic_DNA"/>
</dbReference>
<accession>A0A832RSH4</accession>
<dbReference type="AlphaFoldDB" id="A0A832RSH4"/>
<dbReference type="Proteomes" id="UP000600363">
    <property type="component" value="Unassembled WGS sequence"/>
</dbReference>
<dbReference type="RefSeq" id="WP_042685500.1">
    <property type="nucleotide sequence ID" value="NZ_DUIH01000009.1"/>
</dbReference>
<comment type="caution">
    <text evidence="1">The sequence shown here is derived from an EMBL/GenBank/DDBJ whole genome shotgun (WGS) entry which is preliminary data.</text>
</comment>
<organism evidence="1 2">
    <name type="scientific">Methermicoccus shengliensis</name>
    <dbReference type="NCBI Taxonomy" id="660064"/>
    <lineage>
        <taxon>Archaea</taxon>
        <taxon>Methanobacteriati</taxon>
        <taxon>Methanobacteriota</taxon>
        <taxon>Stenosarchaea group</taxon>
        <taxon>Methanomicrobia</taxon>
        <taxon>Methanosarcinales</taxon>
        <taxon>Methermicoccaceae</taxon>
        <taxon>Methermicoccus</taxon>
    </lineage>
</organism>
<gene>
    <name evidence="1" type="ORF">HA299_01775</name>
</gene>
<protein>
    <submittedName>
        <fullName evidence="1">Uncharacterized protein</fullName>
    </submittedName>
</protein>
<proteinExistence type="predicted"/>